<feature type="domain" description="Saccharopine dehydrogenase-like C-terminal" evidence="2">
    <location>
        <begin position="164"/>
        <end position="446"/>
    </location>
</feature>
<dbReference type="InterPro" id="IPR005097">
    <property type="entry name" value="Sacchrp_dh_NADP-bd"/>
</dbReference>
<organism evidence="3 4">
    <name type="scientific">Methylobacterium symbioticum</name>
    <dbReference type="NCBI Taxonomy" id="2584084"/>
    <lineage>
        <taxon>Bacteria</taxon>
        <taxon>Pseudomonadati</taxon>
        <taxon>Pseudomonadota</taxon>
        <taxon>Alphaproteobacteria</taxon>
        <taxon>Hyphomicrobiales</taxon>
        <taxon>Methylobacteriaceae</taxon>
        <taxon>Methylobacterium</taxon>
    </lineage>
</organism>
<sequence length="482" mass="53476">MTDTPTHHPVYGRISGPIVMIGFGSIGRGTLPLIERHFEYDRARFTVIDPVDTHKDLAEKHGLRFETVALTPENYRDVLTPLLTEGGGQGFCVNLSVDTSSRAILELCRELGALYIDTVAEPWPGFYFDKTKSQGDRTNYALREDILDARAQNPGGTTAVSCCGANPGMVSWFVKQALLNIAADTGLERPEPKSKAEWAALMKDLGVKGVHIAERDTQRAKTPKPRGVFVNTWSVEGFVSEGNQPAELGWGTHETWKPENAREQEKGRSRCAIYLLQPGADTRVRTWVPTVGAQFGFLVTHNEAISIADYYTVREGDRPVFRPTCHYAYHPANDAVLSLHEMFGNAGKVQESQHILDENEIVDGIDELGVLVYGHKKNAYWYGSQLSIEETRAIAPYQNATGLQVTSAVLAGMVWALENPNAGIVEADEMDFRRCLEVQTPYLGPVVGVYTDWTPLTDRPGLFPEDIDTSDPWQFRNVLVHG</sequence>
<dbReference type="EMBL" id="CABFPH010000037">
    <property type="protein sequence ID" value="VUD72276.1"/>
    <property type="molecule type" value="Genomic_DNA"/>
</dbReference>
<reference evidence="3 4" key="1">
    <citation type="submission" date="2019-06" db="EMBL/GenBank/DDBJ databases">
        <authorList>
            <person name="Rodrigo-Torres L."/>
            <person name="Arahal R. D."/>
            <person name="Lucena T."/>
        </authorList>
    </citation>
    <scope>NUCLEOTIDE SEQUENCE [LARGE SCALE GENOMIC DNA]</scope>
    <source>
        <strain evidence="3 4">SB0023/3</strain>
    </source>
</reference>
<gene>
    <name evidence="3" type="primary">hss</name>
    <name evidence="3" type="ORF">MET9862_02871</name>
</gene>
<dbReference type="Pfam" id="PF03435">
    <property type="entry name" value="Sacchrp_dh_NADP"/>
    <property type="match status" value="1"/>
</dbReference>
<name>A0A509EDC4_9HYPH</name>
<dbReference type="AlphaFoldDB" id="A0A509EDC4"/>
<evidence type="ECO:0000313" key="4">
    <source>
        <dbReference type="Proteomes" id="UP000410984"/>
    </source>
</evidence>
<evidence type="ECO:0000259" key="2">
    <source>
        <dbReference type="Pfam" id="PF16653"/>
    </source>
</evidence>
<dbReference type="InterPro" id="IPR023181">
    <property type="entry name" value="Homospermid_syn-like_C"/>
</dbReference>
<dbReference type="Gene3D" id="3.30.360.30">
    <property type="entry name" value="homospermidine synthase like"/>
    <property type="match status" value="1"/>
</dbReference>
<dbReference type="Pfam" id="PF16653">
    <property type="entry name" value="Sacchrp_dh_C"/>
    <property type="match status" value="1"/>
</dbReference>
<evidence type="ECO:0000313" key="3">
    <source>
        <dbReference type="EMBL" id="VUD72276.1"/>
    </source>
</evidence>
<dbReference type="InterPro" id="IPR032095">
    <property type="entry name" value="Sacchrp_dh-like_C"/>
</dbReference>
<dbReference type="OrthoDB" id="9767495at2"/>
<dbReference type="EC" id="2.5.1.44" evidence="3"/>
<protein>
    <submittedName>
        <fullName evidence="3">Homospermidine synthase</fullName>
        <ecNumber evidence="3">2.5.1.44</ecNumber>
    </submittedName>
</protein>
<dbReference type="RefSeq" id="WP_142583607.1">
    <property type="nucleotide sequence ID" value="NZ_CABFPH010000037.1"/>
</dbReference>
<dbReference type="Proteomes" id="UP000410984">
    <property type="component" value="Unassembled WGS sequence"/>
</dbReference>
<accession>A0A509EDC4</accession>
<dbReference type="GO" id="GO:0047296">
    <property type="term" value="F:homospermidine synthase activity"/>
    <property type="evidence" value="ECO:0007669"/>
    <property type="project" value="UniProtKB-EC"/>
</dbReference>
<keyword evidence="3" id="KW-0808">Transferase</keyword>
<feature type="domain" description="Saccharopine dehydrogenase NADP binding" evidence="1">
    <location>
        <begin position="18"/>
        <end position="160"/>
    </location>
</feature>
<evidence type="ECO:0000259" key="1">
    <source>
        <dbReference type="Pfam" id="PF03435"/>
    </source>
</evidence>
<keyword evidence="4" id="KW-1185">Reference proteome</keyword>
<dbReference type="Gene3D" id="3.40.50.720">
    <property type="entry name" value="NAD(P)-binding Rossmann-like Domain"/>
    <property type="match status" value="1"/>
</dbReference>
<proteinExistence type="predicted"/>